<dbReference type="NCBIfam" id="TIGR03915">
    <property type="entry name" value="SAM_7_link_chp"/>
    <property type="match status" value="1"/>
</dbReference>
<sequence>MTYTYDGTFIGFLSVIFETYRLKQAPENIITESEHQPGLFGSVLFVPTQPDNAARVVKGLNKRCGDGSKRFMYHCFLSEQSRIEMMLYGLVALAVESKENVLENFREPVIRQLHRIERQMHREVHRMHAFVRFQKNQDELYVAFISPDFNVLPLLEPHFRSRYPAMRWLIYDTKRHYGLYYESPSARFVTLEDNTHRIVSEQMLTSDESEYQRLWQTYFESVDIPERRNLKLHLQHVPRRYWKYLIEKHPD</sequence>
<evidence type="ECO:0000259" key="1">
    <source>
        <dbReference type="Pfam" id="PF13566"/>
    </source>
</evidence>
<feature type="domain" description="DUF4130" evidence="1">
    <location>
        <begin position="83"/>
        <end position="247"/>
    </location>
</feature>
<accession>A0AA49GJ75</accession>
<dbReference type="EMBL" id="CP120682">
    <property type="protein sequence ID" value="WKN34654.1"/>
    <property type="molecule type" value="Genomic_DNA"/>
</dbReference>
<evidence type="ECO:0000313" key="2">
    <source>
        <dbReference type="EMBL" id="WKN34654.1"/>
    </source>
</evidence>
<dbReference type="InterPro" id="IPR023875">
    <property type="entry name" value="DNA_repair_put"/>
</dbReference>
<dbReference type="AlphaFoldDB" id="A0AA49GJ75"/>
<name>A0AA49GJ75_9BACT</name>
<protein>
    <submittedName>
        <fullName evidence="2">TIGR03915 family putative DNA repair protein</fullName>
    </submittedName>
</protein>
<dbReference type="Pfam" id="PF13566">
    <property type="entry name" value="DUF4130"/>
    <property type="match status" value="1"/>
</dbReference>
<proteinExistence type="predicted"/>
<reference evidence="2" key="2">
    <citation type="journal article" date="2024" name="Antonie Van Leeuwenhoek">
        <title>Roseihalotalea indica gen. nov., sp. nov., a halophilic Bacteroidetes from mesopelagic Southwest Indian Ocean with higher carbohydrate metabolic potential.</title>
        <authorList>
            <person name="Chen B."/>
            <person name="Zhang M."/>
            <person name="Lin D."/>
            <person name="Ye J."/>
            <person name="Tang K."/>
        </authorList>
    </citation>
    <scope>NUCLEOTIDE SEQUENCE</scope>
    <source>
        <strain evidence="2">TK19036</strain>
    </source>
</reference>
<reference evidence="2" key="1">
    <citation type="journal article" date="2023" name="Comput. Struct. Biotechnol. J.">
        <title>Discovery of a novel marine Bacteroidetes with a rich repertoire of carbohydrate-active enzymes.</title>
        <authorList>
            <person name="Chen B."/>
            <person name="Liu G."/>
            <person name="Chen Q."/>
            <person name="Wang H."/>
            <person name="Liu L."/>
            <person name="Tang K."/>
        </authorList>
    </citation>
    <scope>NUCLEOTIDE SEQUENCE</scope>
    <source>
        <strain evidence="2">TK19036</strain>
    </source>
</reference>
<gene>
    <name evidence="2" type="ORF">K4G66_19975</name>
</gene>
<organism evidence="2">
    <name type="scientific">Roseihalotalea indica</name>
    <dbReference type="NCBI Taxonomy" id="2867963"/>
    <lineage>
        <taxon>Bacteria</taxon>
        <taxon>Pseudomonadati</taxon>
        <taxon>Bacteroidota</taxon>
        <taxon>Cytophagia</taxon>
        <taxon>Cytophagales</taxon>
        <taxon>Catalimonadaceae</taxon>
        <taxon>Roseihalotalea</taxon>
    </lineage>
</organism>
<dbReference type="InterPro" id="IPR025404">
    <property type="entry name" value="DUF4130"/>
</dbReference>